<name>A0A1F6V668_9BACT</name>
<proteinExistence type="predicted"/>
<evidence type="ECO:0000256" key="1">
    <source>
        <dbReference type="SAM" id="Phobius"/>
    </source>
</evidence>
<sequence>MDRQKMIDRVVLLIAVVAVIFAAYFYYQWSLIKQNPQAVTQKETADLVAKVGRLVILPEGEVPTVATVADPEALKSQAFFAGAAKGDKVLIYTTAKKAFLYSVSMNKIIEVAPLNIGESQKTSSAPATP</sequence>
<evidence type="ECO:0000313" key="3">
    <source>
        <dbReference type="Proteomes" id="UP000177370"/>
    </source>
</evidence>
<keyword evidence="1" id="KW-0472">Membrane</keyword>
<accession>A0A1F6V668</accession>
<gene>
    <name evidence="2" type="ORF">A2647_04350</name>
</gene>
<evidence type="ECO:0000313" key="2">
    <source>
        <dbReference type="EMBL" id="OGI65153.1"/>
    </source>
</evidence>
<comment type="caution">
    <text evidence="2">The sequence shown here is derived from an EMBL/GenBank/DDBJ whole genome shotgun (WGS) entry which is preliminary data.</text>
</comment>
<dbReference type="Proteomes" id="UP000177370">
    <property type="component" value="Unassembled WGS sequence"/>
</dbReference>
<dbReference type="AlphaFoldDB" id="A0A1F6V668"/>
<organism evidence="2 3">
    <name type="scientific">Candidatus Nomurabacteria bacterium RIFCSPHIGHO2_01_FULL_40_24b</name>
    <dbReference type="NCBI Taxonomy" id="1801739"/>
    <lineage>
        <taxon>Bacteria</taxon>
        <taxon>Candidatus Nomuraibacteriota</taxon>
    </lineage>
</organism>
<feature type="transmembrane region" description="Helical" evidence="1">
    <location>
        <begin position="7"/>
        <end position="27"/>
    </location>
</feature>
<dbReference type="EMBL" id="MFTP01000022">
    <property type="protein sequence ID" value="OGI65153.1"/>
    <property type="molecule type" value="Genomic_DNA"/>
</dbReference>
<keyword evidence="1" id="KW-0812">Transmembrane</keyword>
<keyword evidence="1" id="KW-1133">Transmembrane helix</keyword>
<protein>
    <submittedName>
        <fullName evidence="2">Uncharacterized protein</fullName>
    </submittedName>
</protein>
<reference evidence="2 3" key="1">
    <citation type="journal article" date="2016" name="Nat. Commun.">
        <title>Thousands of microbial genomes shed light on interconnected biogeochemical processes in an aquifer system.</title>
        <authorList>
            <person name="Anantharaman K."/>
            <person name="Brown C.T."/>
            <person name="Hug L.A."/>
            <person name="Sharon I."/>
            <person name="Castelle C.J."/>
            <person name="Probst A.J."/>
            <person name="Thomas B.C."/>
            <person name="Singh A."/>
            <person name="Wilkins M.J."/>
            <person name="Karaoz U."/>
            <person name="Brodie E.L."/>
            <person name="Williams K.H."/>
            <person name="Hubbard S.S."/>
            <person name="Banfield J.F."/>
        </authorList>
    </citation>
    <scope>NUCLEOTIDE SEQUENCE [LARGE SCALE GENOMIC DNA]</scope>
</reference>